<gene>
    <name evidence="8" type="ORF">A0U89_06195</name>
</gene>
<comment type="similarity">
    <text evidence="6">Belongs to the DyP-type peroxidase family.</text>
</comment>
<organism evidence="8 9">
    <name type="scientific">Kozakia baliensis</name>
    <dbReference type="NCBI Taxonomy" id="153496"/>
    <lineage>
        <taxon>Bacteria</taxon>
        <taxon>Pseudomonadati</taxon>
        <taxon>Pseudomonadota</taxon>
        <taxon>Alphaproteobacteria</taxon>
        <taxon>Acetobacterales</taxon>
        <taxon>Acetobacteraceae</taxon>
        <taxon>Kozakia</taxon>
    </lineage>
</organism>
<reference evidence="8 9" key="1">
    <citation type="journal article" date="2016" name="Microb. Cell Fact.">
        <title>Dissection of exopolysaccharide biosynthesis in Kozakia baliensis.</title>
        <authorList>
            <person name="Brandt J.U."/>
            <person name="Jakob F."/>
            <person name="Behr J."/>
            <person name="Geissler A.J."/>
            <person name="Vogel R.F."/>
        </authorList>
    </citation>
    <scope>NUCLEOTIDE SEQUENCE [LARGE SCALE GENOMIC DNA]</scope>
    <source>
        <strain evidence="8 9">DSM 14400</strain>
    </source>
</reference>
<dbReference type="OrthoDB" id="9781066at2"/>
<evidence type="ECO:0000256" key="2">
    <source>
        <dbReference type="ARBA" id="ARBA00022559"/>
    </source>
</evidence>
<evidence type="ECO:0000313" key="9">
    <source>
        <dbReference type="Proteomes" id="UP000179145"/>
    </source>
</evidence>
<keyword evidence="2 8" id="KW-0575">Peroxidase</keyword>
<dbReference type="InterPro" id="IPR048327">
    <property type="entry name" value="Dyp_perox_N"/>
</dbReference>
<keyword evidence="4" id="KW-0560">Oxidoreductase</keyword>
<sequence>MATPQPVDTKLTQAAVFLVATLGEDDTVGAQVRDLLGDLSSLLRGVGFRIPDGRLTCVTGIGSNAWNQLFGAPRPQSLHPFQEIHGVHHAPSTPGDLLFHIRAARMDLCFELAATIVSRLEGAATVVDEVHGFKYFDARDLLGFVDGTENPSGQVAVDSTIIGEEDPDFTGGSYVIIQKYLHNLKRWNATPVEVQENIIGRKKLSDIELADAAKPSYAHNVLTTVEENGQQLQIVRDNMPFGEVGKGEFGTYFIGYARSPSRIEQMLQNMFVGKPPGNYDRILDVSTAVTGALFFIPTSEFLDGAPDIELAPATEDTEKTSNPSKEIQPKDHSLGIGSLKEEP</sequence>
<dbReference type="eggNOG" id="COG2837">
    <property type="taxonomic scope" value="Bacteria"/>
</dbReference>
<evidence type="ECO:0000256" key="5">
    <source>
        <dbReference type="ARBA" id="ARBA00023004"/>
    </source>
</evidence>
<feature type="region of interest" description="Disordered" evidence="7">
    <location>
        <begin position="307"/>
        <end position="343"/>
    </location>
</feature>
<dbReference type="EMBL" id="CP014674">
    <property type="protein sequence ID" value="AOX16788.1"/>
    <property type="molecule type" value="Genomic_DNA"/>
</dbReference>
<dbReference type="SUPFAM" id="SSF54909">
    <property type="entry name" value="Dimeric alpha+beta barrel"/>
    <property type="match status" value="1"/>
</dbReference>
<accession>A0A1D8UT10</accession>
<dbReference type="GO" id="GO:0020037">
    <property type="term" value="F:heme binding"/>
    <property type="evidence" value="ECO:0007669"/>
    <property type="project" value="InterPro"/>
</dbReference>
<dbReference type="STRING" id="153496.A0U89_06195"/>
<protein>
    <submittedName>
        <fullName evidence="8">Peroxidase</fullName>
    </submittedName>
</protein>
<name>A0A1D8UT10_9PROT</name>
<dbReference type="Pfam" id="PF04261">
    <property type="entry name" value="Dyp_perox_N"/>
    <property type="match status" value="1"/>
</dbReference>
<evidence type="ECO:0000256" key="6">
    <source>
        <dbReference type="ARBA" id="ARBA00025737"/>
    </source>
</evidence>
<keyword evidence="9" id="KW-1185">Reference proteome</keyword>
<evidence type="ECO:0000313" key="8">
    <source>
        <dbReference type="EMBL" id="AOX16788.1"/>
    </source>
</evidence>
<dbReference type="PANTHER" id="PTHR30521">
    <property type="entry name" value="DEFERROCHELATASE/PEROXIDASE"/>
    <property type="match status" value="1"/>
</dbReference>
<feature type="compositionally biased region" description="Basic and acidic residues" evidence="7">
    <location>
        <begin position="327"/>
        <end position="343"/>
    </location>
</feature>
<dbReference type="RefSeq" id="WP_070402510.1">
    <property type="nucleotide sequence ID" value="NZ_BJVW01000008.1"/>
</dbReference>
<dbReference type="Proteomes" id="UP000179145">
    <property type="component" value="Chromosome"/>
</dbReference>
<dbReference type="GO" id="GO:0004601">
    <property type="term" value="F:peroxidase activity"/>
    <property type="evidence" value="ECO:0007669"/>
    <property type="project" value="UniProtKB-KW"/>
</dbReference>
<evidence type="ECO:0000256" key="3">
    <source>
        <dbReference type="ARBA" id="ARBA00022723"/>
    </source>
</evidence>
<proteinExistence type="inferred from homology"/>
<dbReference type="Pfam" id="PF20628">
    <property type="entry name" value="Dyp_perox_C"/>
    <property type="match status" value="1"/>
</dbReference>
<dbReference type="InterPro" id="IPR011008">
    <property type="entry name" value="Dimeric_a/b-barrel"/>
</dbReference>
<comment type="cofactor">
    <cofactor evidence="1">
        <name>heme b</name>
        <dbReference type="ChEBI" id="CHEBI:60344"/>
    </cofactor>
</comment>
<evidence type="ECO:0000256" key="4">
    <source>
        <dbReference type="ARBA" id="ARBA00023002"/>
    </source>
</evidence>
<dbReference type="InterPro" id="IPR006314">
    <property type="entry name" value="Dyp_peroxidase"/>
</dbReference>
<keyword evidence="3" id="KW-0479">Metal-binding</keyword>
<dbReference type="AlphaFoldDB" id="A0A1D8UT10"/>
<dbReference type="InterPro" id="IPR048328">
    <property type="entry name" value="Dyp_perox_C"/>
</dbReference>
<dbReference type="KEGG" id="kba:A0U89_06195"/>
<dbReference type="PANTHER" id="PTHR30521:SF0">
    <property type="entry name" value="DYP-TYPE PEROXIDASE FAMILY PROTEIN"/>
    <property type="match status" value="1"/>
</dbReference>
<evidence type="ECO:0000256" key="1">
    <source>
        <dbReference type="ARBA" id="ARBA00001970"/>
    </source>
</evidence>
<dbReference type="GO" id="GO:0005829">
    <property type="term" value="C:cytosol"/>
    <property type="evidence" value="ECO:0007669"/>
    <property type="project" value="TreeGrafter"/>
</dbReference>
<keyword evidence="5" id="KW-0408">Iron</keyword>
<evidence type="ECO:0000256" key="7">
    <source>
        <dbReference type="SAM" id="MobiDB-lite"/>
    </source>
</evidence>
<dbReference type="NCBIfam" id="TIGR01413">
    <property type="entry name" value="Dyp_perox_fam"/>
    <property type="match status" value="1"/>
</dbReference>
<dbReference type="PROSITE" id="PS51404">
    <property type="entry name" value="DYP_PEROXIDASE"/>
    <property type="match status" value="1"/>
</dbReference>
<dbReference type="GO" id="GO:0046872">
    <property type="term" value="F:metal ion binding"/>
    <property type="evidence" value="ECO:0007669"/>
    <property type="project" value="UniProtKB-KW"/>
</dbReference>